<evidence type="ECO:0000313" key="2">
    <source>
        <dbReference type="EMBL" id="RGV31075.1"/>
    </source>
</evidence>
<evidence type="ECO:0000256" key="1">
    <source>
        <dbReference type="SAM" id="SignalP"/>
    </source>
</evidence>
<feature type="chain" id="PRO_5019400160" evidence="1">
    <location>
        <begin position="20"/>
        <end position="259"/>
    </location>
</feature>
<comment type="caution">
    <text evidence="2">The sequence shown here is derived from an EMBL/GenBank/DDBJ whole genome shotgun (WGS) entry which is preliminary data.</text>
</comment>
<organism evidence="2 3">
    <name type="scientific">Butyricimonas virosa</name>
    <dbReference type="NCBI Taxonomy" id="544645"/>
    <lineage>
        <taxon>Bacteria</taxon>
        <taxon>Pseudomonadati</taxon>
        <taxon>Bacteroidota</taxon>
        <taxon>Bacteroidia</taxon>
        <taxon>Bacteroidales</taxon>
        <taxon>Odoribacteraceae</taxon>
        <taxon>Butyricimonas</taxon>
    </lineage>
</organism>
<protein>
    <submittedName>
        <fullName evidence="2">Uncharacterized protein</fullName>
    </submittedName>
</protein>
<reference evidence="2 3" key="1">
    <citation type="submission" date="2018-08" db="EMBL/GenBank/DDBJ databases">
        <title>A genome reference for cultivated species of the human gut microbiota.</title>
        <authorList>
            <person name="Zou Y."/>
            <person name="Xue W."/>
            <person name="Luo G."/>
        </authorList>
    </citation>
    <scope>NUCLEOTIDE SEQUENCE [LARGE SCALE GENOMIC DNA]</scope>
    <source>
        <strain evidence="2 3">AF14-49</strain>
    </source>
</reference>
<gene>
    <name evidence="2" type="ORF">DWW18_18795</name>
</gene>
<sequence length="259" mass="30422">MKHFVFLFVALFSASFLFSQEVFKLGTVKGKHVTYEVKEQNSFPWGRIVKNTRKSDTAKVEVMDVFNLVAQTWDIEMQIAKIIHDRLLPGELRKLSKIAKSFPSDHFQTMIRIDSNKLVQVEWFVFYGMYRDGIRKCASEIPDTTRRPMNCIDRDSSGNITKVQYFVKEPEYRKKEPDVPSDGFWIHFDPDRLYEIEKDIVKKVILPPGMTRDFVYVLQIGILYEYICNLKKAREVREEAIEAWKEEMLRSRSGSVSNI</sequence>
<feature type="signal peptide" evidence="1">
    <location>
        <begin position="1"/>
        <end position="19"/>
    </location>
</feature>
<name>A0A412WUY6_9BACT</name>
<evidence type="ECO:0000313" key="3">
    <source>
        <dbReference type="Proteomes" id="UP000283589"/>
    </source>
</evidence>
<dbReference type="RefSeq" id="WP_118261462.1">
    <property type="nucleotide sequence ID" value="NZ_CALBWO010000011.1"/>
</dbReference>
<dbReference type="AlphaFoldDB" id="A0A412WUY6"/>
<accession>A0A412WUY6</accession>
<dbReference type="Proteomes" id="UP000283589">
    <property type="component" value="Unassembled WGS sequence"/>
</dbReference>
<dbReference type="EMBL" id="QRZA01000040">
    <property type="protein sequence ID" value="RGV31075.1"/>
    <property type="molecule type" value="Genomic_DNA"/>
</dbReference>
<keyword evidence="1" id="KW-0732">Signal</keyword>
<proteinExistence type="predicted"/>